<keyword evidence="7" id="KW-0408">Iron</keyword>
<dbReference type="PROSITE" id="PS51404">
    <property type="entry name" value="DYP_PEROXIDASE"/>
    <property type="match status" value="1"/>
</dbReference>
<evidence type="ECO:0000256" key="3">
    <source>
        <dbReference type="ARBA" id="ARBA00022617"/>
    </source>
</evidence>
<dbReference type="AlphaFoldDB" id="Q2JA27"/>
<dbReference type="GO" id="GO:0020037">
    <property type="term" value="F:heme binding"/>
    <property type="evidence" value="ECO:0007669"/>
    <property type="project" value="InterPro"/>
</dbReference>
<dbReference type="GO" id="GO:0005829">
    <property type="term" value="C:cytosol"/>
    <property type="evidence" value="ECO:0007669"/>
    <property type="project" value="TreeGrafter"/>
</dbReference>
<evidence type="ECO:0000256" key="10">
    <source>
        <dbReference type="SAM" id="Phobius"/>
    </source>
</evidence>
<feature type="region of interest" description="Disordered" evidence="9">
    <location>
        <begin position="304"/>
        <end position="332"/>
    </location>
</feature>
<keyword evidence="3" id="KW-0349">Heme</keyword>
<dbReference type="InterPro" id="IPR006314">
    <property type="entry name" value="Dyp_peroxidase"/>
</dbReference>
<keyword evidence="10" id="KW-1133">Transmembrane helix</keyword>
<gene>
    <name evidence="13" type="ordered locus">Francci3_2498</name>
</gene>
<dbReference type="SUPFAM" id="SSF54909">
    <property type="entry name" value="Dimeric alpha+beta barrel"/>
    <property type="match status" value="1"/>
</dbReference>
<dbReference type="STRING" id="106370.Francci3_2498"/>
<organism evidence="13 14">
    <name type="scientific">Frankia casuarinae (strain DSM 45818 / CECT 9043 / HFP020203 / CcI3)</name>
    <dbReference type="NCBI Taxonomy" id="106370"/>
    <lineage>
        <taxon>Bacteria</taxon>
        <taxon>Bacillati</taxon>
        <taxon>Actinomycetota</taxon>
        <taxon>Actinomycetes</taxon>
        <taxon>Frankiales</taxon>
        <taxon>Frankiaceae</taxon>
        <taxon>Frankia</taxon>
    </lineage>
</organism>
<dbReference type="Pfam" id="PF20628">
    <property type="entry name" value="Dyp_perox_C"/>
    <property type="match status" value="1"/>
</dbReference>
<feature type="region of interest" description="Disordered" evidence="9">
    <location>
        <begin position="1"/>
        <end position="28"/>
    </location>
</feature>
<evidence type="ECO:0000313" key="13">
    <source>
        <dbReference type="EMBL" id="ABD11865.1"/>
    </source>
</evidence>
<evidence type="ECO:0000256" key="5">
    <source>
        <dbReference type="ARBA" id="ARBA00022729"/>
    </source>
</evidence>
<evidence type="ECO:0000256" key="2">
    <source>
        <dbReference type="ARBA" id="ARBA00022559"/>
    </source>
</evidence>
<keyword evidence="2" id="KW-0575">Peroxidase</keyword>
<keyword evidence="5" id="KW-0732">Signal</keyword>
<evidence type="ECO:0000256" key="6">
    <source>
        <dbReference type="ARBA" id="ARBA00023002"/>
    </source>
</evidence>
<dbReference type="InterPro" id="IPR011008">
    <property type="entry name" value="Dimeric_a/b-barrel"/>
</dbReference>
<keyword evidence="6" id="KW-0560">Oxidoreductase</keyword>
<evidence type="ECO:0000256" key="9">
    <source>
        <dbReference type="SAM" id="MobiDB-lite"/>
    </source>
</evidence>
<name>Q2JA27_FRACC</name>
<comment type="cofactor">
    <cofactor evidence="1">
        <name>heme b</name>
        <dbReference type="ChEBI" id="CHEBI:60344"/>
    </cofactor>
</comment>
<dbReference type="RefSeq" id="WP_011436908.1">
    <property type="nucleotide sequence ID" value="NC_007777.1"/>
</dbReference>
<proteinExistence type="inferred from homology"/>
<evidence type="ECO:0000256" key="7">
    <source>
        <dbReference type="ARBA" id="ARBA00023004"/>
    </source>
</evidence>
<accession>Q2JA27</accession>
<keyword evidence="10" id="KW-0472">Membrane</keyword>
<dbReference type="EMBL" id="CP000249">
    <property type="protein sequence ID" value="ABD11865.1"/>
    <property type="molecule type" value="Genomic_DNA"/>
</dbReference>
<sequence>MTGDAPTDVPTGSPGAAPVDERGRPGPDRRRLLGGAGLLGLGGGVVLGTGVALGTQRLLPDRPNPVEAARRAAVAAVAGDGRHQPGIAERAPAHLIFTAYDLISTEPTAVRSALAALLRTWTSASAVLMRGEPTAGAERDTAGLGPAALTVTVGLGASALRRAGLDTRIPGPLADIPALPGDRIDAARGGGDLAVQVCAEDPMVAYSAARQLRRIAAAYVQPRWVQRGFQRTAAGAADPDATPRNLMGQVDGTDNPRPGTAQFDLAVWAADGPAWMRGGTYVVCRRIRMLLDSWDRLTEAAQSEVIGRRKSDGAPLSAPPADQGGGETTAPDFAARTADGRPAIAVNAHIRLAHPQFHGGVAMFRRGYSYDDGLDATGEPDAGLFFQAYQADPRTAFVPVQRALAASDALSTFIRHTSNALFAIPPAPPPGGFLAQQLLDGA</sequence>
<dbReference type="InterPro" id="IPR048328">
    <property type="entry name" value="Dyp_perox_C"/>
</dbReference>
<dbReference type="KEGG" id="fra:Francci3_2498"/>
<keyword evidence="4" id="KW-0479">Metal-binding</keyword>
<dbReference type="PhylomeDB" id="Q2JA27"/>
<feature type="transmembrane region" description="Helical" evidence="10">
    <location>
        <begin position="32"/>
        <end position="53"/>
    </location>
</feature>
<comment type="similarity">
    <text evidence="8">Belongs to the DyP-type peroxidase family.</text>
</comment>
<evidence type="ECO:0000259" key="11">
    <source>
        <dbReference type="Pfam" id="PF04261"/>
    </source>
</evidence>
<feature type="domain" description="Dyp-type peroxidase N-terminal" evidence="11">
    <location>
        <begin position="84"/>
        <end position="230"/>
    </location>
</feature>
<feature type="compositionally biased region" description="Basic and acidic residues" evidence="9">
    <location>
        <begin position="19"/>
        <end position="28"/>
    </location>
</feature>
<dbReference type="OrthoDB" id="9781066at2"/>
<dbReference type="NCBIfam" id="TIGR01413">
    <property type="entry name" value="Dyp_perox_fam"/>
    <property type="match status" value="1"/>
</dbReference>
<dbReference type="Pfam" id="PF04261">
    <property type="entry name" value="Dyp_perox_N"/>
    <property type="match status" value="1"/>
</dbReference>
<evidence type="ECO:0000256" key="1">
    <source>
        <dbReference type="ARBA" id="ARBA00001970"/>
    </source>
</evidence>
<evidence type="ECO:0000313" key="14">
    <source>
        <dbReference type="Proteomes" id="UP000001937"/>
    </source>
</evidence>
<evidence type="ECO:0000256" key="4">
    <source>
        <dbReference type="ARBA" id="ARBA00022723"/>
    </source>
</evidence>
<dbReference type="InterPro" id="IPR048327">
    <property type="entry name" value="Dyp_perox_N"/>
</dbReference>
<evidence type="ECO:0000256" key="8">
    <source>
        <dbReference type="ARBA" id="ARBA00025737"/>
    </source>
</evidence>
<dbReference type="PANTHER" id="PTHR30521">
    <property type="entry name" value="DEFERROCHELATASE/PEROXIDASE"/>
    <property type="match status" value="1"/>
</dbReference>
<protein>
    <submittedName>
        <fullName evidence="13">Twin-arginine translocation pathway signal</fullName>
    </submittedName>
</protein>
<dbReference type="PANTHER" id="PTHR30521:SF4">
    <property type="entry name" value="DEFERROCHELATASE"/>
    <property type="match status" value="1"/>
</dbReference>
<keyword evidence="14" id="KW-1185">Reference proteome</keyword>
<keyword evidence="10" id="KW-0812">Transmembrane</keyword>
<dbReference type="HOGENOM" id="CLU_039488_1_2_11"/>
<dbReference type="eggNOG" id="COG2837">
    <property type="taxonomic scope" value="Bacteria"/>
</dbReference>
<dbReference type="Proteomes" id="UP000001937">
    <property type="component" value="Chromosome"/>
</dbReference>
<dbReference type="GO" id="GO:0046872">
    <property type="term" value="F:metal ion binding"/>
    <property type="evidence" value="ECO:0007669"/>
    <property type="project" value="UniProtKB-KW"/>
</dbReference>
<feature type="domain" description="Dyp-type peroxidase C-terminal" evidence="12">
    <location>
        <begin position="242"/>
        <end position="426"/>
    </location>
</feature>
<dbReference type="GO" id="GO:0004601">
    <property type="term" value="F:peroxidase activity"/>
    <property type="evidence" value="ECO:0007669"/>
    <property type="project" value="UniProtKB-KW"/>
</dbReference>
<reference evidence="13 14" key="1">
    <citation type="journal article" date="2007" name="Genome Res.">
        <title>Genome characteristics of facultatively symbiotic Frankia sp. strains reflect host range and host plant biogeography.</title>
        <authorList>
            <person name="Normand P."/>
            <person name="Lapierre P."/>
            <person name="Tisa L.S."/>
            <person name="Gogarten J.P."/>
            <person name="Alloisio N."/>
            <person name="Bagnarol E."/>
            <person name="Bassi C.A."/>
            <person name="Berry A.M."/>
            <person name="Bickhart D.M."/>
            <person name="Choisne N."/>
            <person name="Couloux A."/>
            <person name="Cournoyer B."/>
            <person name="Cruveiller S."/>
            <person name="Daubin V."/>
            <person name="Demange N."/>
            <person name="Francino M.P."/>
            <person name="Goltsman E."/>
            <person name="Huang Y."/>
            <person name="Kopp O.R."/>
            <person name="Labarre L."/>
            <person name="Lapidus A."/>
            <person name="Lavire C."/>
            <person name="Marechal J."/>
            <person name="Martinez M."/>
            <person name="Mastronunzio J.E."/>
            <person name="Mullin B.C."/>
            <person name="Niemann J."/>
            <person name="Pujic P."/>
            <person name="Rawnsley T."/>
            <person name="Rouy Z."/>
            <person name="Schenowitz C."/>
            <person name="Sellstedt A."/>
            <person name="Tavares F."/>
            <person name="Tomkins J.P."/>
            <person name="Vallenet D."/>
            <person name="Valverde C."/>
            <person name="Wall L.G."/>
            <person name="Wang Y."/>
            <person name="Medigue C."/>
            <person name="Benson D.R."/>
        </authorList>
    </citation>
    <scope>NUCLEOTIDE SEQUENCE [LARGE SCALE GENOMIC DNA]</scope>
    <source>
        <strain evidence="14">DSM 45818 / CECT 9043 / CcI3</strain>
    </source>
</reference>
<evidence type="ECO:0000259" key="12">
    <source>
        <dbReference type="Pfam" id="PF20628"/>
    </source>
</evidence>